<organism evidence="12 13">
    <name type="scientific">Platanthera guangdongensis</name>
    <dbReference type="NCBI Taxonomy" id="2320717"/>
    <lineage>
        <taxon>Eukaryota</taxon>
        <taxon>Viridiplantae</taxon>
        <taxon>Streptophyta</taxon>
        <taxon>Embryophyta</taxon>
        <taxon>Tracheophyta</taxon>
        <taxon>Spermatophyta</taxon>
        <taxon>Magnoliopsida</taxon>
        <taxon>Liliopsida</taxon>
        <taxon>Asparagales</taxon>
        <taxon>Orchidaceae</taxon>
        <taxon>Orchidoideae</taxon>
        <taxon>Orchideae</taxon>
        <taxon>Orchidinae</taxon>
        <taxon>Platanthera</taxon>
    </lineage>
</organism>
<reference evidence="12 13" key="1">
    <citation type="journal article" date="2022" name="Nat. Plants">
        <title>Genomes of leafy and leafless Platanthera orchids illuminate the evolution of mycoheterotrophy.</title>
        <authorList>
            <person name="Li M.H."/>
            <person name="Liu K.W."/>
            <person name="Li Z."/>
            <person name="Lu H.C."/>
            <person name="Ye Q.L."/>
            <person name="Zhang D."/>
            <person name="Wang J.Y."/>
            <person name="Li Y.F."/>
            <person name="Zhong Z.M."/>
            <person name="Liu X."/>
            <person name="Yu X."/>
            <person name="Liu D.K."/>
            <person name="Tu X.D."/>
            <person name="Liu B."/>
            <person name="Hao Y."/>
            <person name="Liao X.Y."/>
            <person name="Jiang Y.T."/>
            <person name="Sun W.H."/>
            <person name="Chen J."/>
            <person name="Chen Y.Q."/>
            <person name="Ai Y."/>
            <person name="Zhai J.W."/>
            <person name="Wu S.S."/>
            <person name="Zhou Z."/>
            <person name="Hsiao Y.Y."/>
            <person name="Wu W.L."/>
            <person name="Chen Y.Y."/>
            <person name="Lin Y.F."/>
            <person name="Hsu J.L."/>
            <person name="Li C.Y."/>
            <person name="Wang Z.W."/>
            <person name="Zhao X."/>
            <person name="Zhong W.Y."/>
            <person name="Ma X.K."/>
            <person name="Ma L."/>
            <person name="Huang J."/>
            <person name="Chen G.Z."/>
            <person name="Huang M.Z."/>
            <person name="Huang L."/>
            <person name="Peng D.H."/>
            <person name="Luo Y.B."/>
            <person name="Zou S.Q."/>
            <person name="Chen S.P."/>
            <person name="Lan S."/>
            <person name="Tsai W.C."/>
            <person name="Van de Peer Y."/>
            <person name="Liu Z.J."/>
        </authorList>
    </citation>
    <scope>NUCLEOTIDE SEQUENCE [LARGE SCALE GENOMIC DNA]</scope>
    <source>
        <strain evidence="12">Lor288</strain>
    </source>
</reference>
<comment type="pathway">
    <text evidence="9">Protein modification; protein ubiquitination.</text>
</comment>
<feature type="region of interest" description="Disordered" evidence="10">
    <location>
        <begin position="504"/>
        <end position="527"/>
    </location>
</feature>
<evidence type="ECO:0000256" key="2">
    <source>
        <dbReference type="ARBA" id="ARBA00022679"/>
    </source>
</evidence>
<comment type="similarity">
    <text evidence="7 9">Belongs to the E3 ubiquitin-protein ligase UBR1-like family.</text>
</comment>
<dbReference type="Gene3D" id="2.10.110.30">
    <property type="match status" value="1"/>
</dbReference>
<evidence type="ECO:0000256" key="7">
    <source>
        <dbReference type="ARBA" id="ARBA00046341"/>
    </source>
</evidence>
<keyword evidence="3 9" id="KW-0479">Metal-binding</keyword>
<evidence type="ECO:0000256" key="8">
    <source>
        <dbReference type="PROSITE-ProRule" id="PRU00508"/>
    </source>
</evidence>
<dbReference type="Pfam" id="PF18995">
    <property type="entry name" value="PRT6_C"/>
    <property type="match status" value="1"/>
</dbReference>
<evidence type="ECO:0000256" key="6">
    <source>
        <dbReference type="ARBA" id="ARBA00022833"/>
    </source>
</evidence>
<dbReference type="PROSITE" id="PS51157">
    <property type="entry name" value="ZF_UBR"/>
    <property type="match status" value="1"/>
</dbReference>
<evidence type="ECO:0000256" key="5">
    <source>
        <dbReference type="ARBA" id="ARBA00022786"/>
    </source>
</evidence>
<dbReference type="EC" id="2.3.2.27" evidence="9"/>
<dbReference type="CDD" id="cd19673">
    <property type="entry name" value="UBR-box_UBR3"/>
    <property type="match status" value="1"/>
</dbReference>
<dbReference type="PANTHER" id="PTHR21497:SF53">
    <property type="entry name" value="E3 UBIQUITIN-PROTEIN LIGASE PRT6"/>
    <property type="match status" value="1"/>
</dbReference>
<keyword evidence="4 9" id="KW-0863">Zinc-finger</keyword>
<dbReference type="Pfam" id="PF22960">
    <property type="entry name" value="WHD_UBR1"/>
    <property type="match status" value="1"/>
</dbReference>
<protein>
    <recommendedName>
        <fullName evidence="9">E3 ubiquitin-protein ligase</fullName>
        <ecNumber evidence="9">2.3.2.27</ecNumber>
    </recommendedName>
</protein>
<evidence type="ECO:0000256" key="10">
    <source>
        <dbReference type="SAM" id="MobiDB-lite"/>
    </source>
</evidence>
<dbReference type="InterPro" id="IPR039164">
    <property type="entry name" value="UBR1-like"/>
</dbReference>
<gene>
    <name evidence="12" type="ORF">KSP40_PGU009095</name>
</gene>
<dbReference type="Proteomes" id="UP001412067">
    <property type="component" value="Unassembled WGS sequence"/>
</dbReference>
<name>A0ABR2MCS1_9ASPA</name>
<evidence type="ECO:0000256" key="1">
    <source>
        <dbReference type="ARBA" id="ARBA00000900"/>
    </source>
</evidence>
<keyword evidence="2 9" id="KW-0808">Transferase</keyword>
<evidence type="ECO:0000259" key="11">
    <source>
        <dbReference type="PROSITE" id="PS51157"/>
    </source>
</evidence>
<evidence type="ECO:0000313" key="12">
    <source>
        <dbReference type="EMBL" id="KAK8961982.1"/>
    </source>
</evidence>
<evidence type="ECO:0000256" key="9">
    <source>
        <dbReference type="RuleBase" id="RU366018"/>
    </source>
</evidence>
<comment type="function">
    <text evidence="9">Ubiquitin ligase protein which is a component of the N-end rule pathway. Recognizes and binds to proteins bearing specific N-terminal residues that are destabilizing according to the N-end rule, leading to their ubiquitination and subsequent degradation.</text>
</comment>
<accession>A0ABR2MCS1</accession>
<proteinExistence type="inferred from homology"/>
<evidence type="ECO:0000256" key="3">
    <source>
        <dbReference type="ARBA" id="ARBA00022723"/>
    </source>
</evidence>
<dbReference type="InterPro" id="IPR003126">
    <property type="entry name" value="Znf_UBR"/>
</dbReference>
<keyword evidence="6 9" id="KW-0862">Zinc</keyword>
<dbReference type="InterPro" id="IPR055194">
    <property type="entry name" value="UBR1-like_WH"/>
</dbReference>
<dbReference type="SMART" id="SM00396">
    <property type="entry name" value="ZnF_UBR1"/>
    <property type="match status" value="1"/>
</dbReference>
<sequence>MLVVPFDRVWHGWIVALEAGGWRRRAGAVRPEVLLARRLEIHGIPHEYLQQFQLGLISFVRDRKFMISDIVLSILPTDLDLSEHQMFPKTEIAEGSDKFSIKELFAESTLWLKWLMFDSDPEESMSILEQSGAGQRAVCGAVWGQNDLAYRCRTCEHDPTCAICVSCFQKGDHKDHDYNIMYTGGGCCDCGDDTAWEKEGFCSEHKGTGQIRPLPQVLAKSIGPVLDSLLLCWKDKVLSLEHKNGKYTNCDAYKKAANGLSSAIIEMLLDFCNCHESLLSFISRRLATCPGLLDLLLKAERLLDKEVVKRLHELLLKFLGDPLFKYDFANIFVQYYPTIVKELIRDSSDSYLERYPMLSTFSVQIFTVPPLTLRLVTEVDLLAVLLGCMKELFLSCVDVDGHLQATKWANMYETTIRLIEDLRYVMSHPEVPAYIAQERPDISMNWIFLLRLVQGMDAQKRVTGLHTEDENENLPAPFVLGHYLGNVNALFVGGAFSVHKNEGLDKQGPDDIDRKRHSKVGKVSQESSASKAGALDASLFNEAAFDGADGACFPSSAVWFISECLKAIEYWLRPDGTLMEVDDNKESTEYSILKLKEWPAINCEVSSHEISFHIPLHRLLSILLRKALKAFCNSNGQPEKTGGTTTISSTFQHQDFFRMALAGLHPCGFSAFIMEHPLQLRVFCAQVRAGMWRKNGDAAILSSEWYRSVQWLEQGLESDLFLLQCCAALAPPDFFVKRVLERFGLLSYMSLDLADYNEYEPILVQEMLTLIIHIVKERRFCGSSMADNLQKELVYRLVIGDATHSQLVKSLPRDLSKCDELQNAVDILAVYCNPSGMKQGKYSLRKAYWKELDLYHPRWSSRDLQVAEERYFHFCKVSALNTQLPRWTPIFGPLASLCRIATSKMVLQIIRVVLFYANFSVRSSVSRAPDAVLIMTLHLVFLALDICEAQQLSRTGDPHPILTYASEEFDMGTISACVFWKNQSMLSLLVSLMRKHKEENNNINAETRQCNISSLIEMLLKKFAQLSDKCMAELKHLAPDVIGNVSQVNSSVESSALVSEMERKAKARQRQAAILEKMKTEQSKFIDSISSNNLELVTSLPEVDDVKEESVPVCSLCHDPDSGSPLCFLILLQKSRLTTFVDRLPPAWDDEQPHKEVHSAGKQKLIDDPRTSAVLQLVQTAGHGIDYDVDPADVDTFLNFIRDRIPDVRNLQLPKVSHDTDGDSSFFLGLVEDKLFHAIIEDTYETQSYLTSSTVDSDMNKDSGSVLREYVTCLTRRSSKQQNSSFYDLLHLGNPSSKSKGTIIRVSRFGPKDCDGIHISSCGHAVHQECHERYLASLKQRNLRRLAFEGGHIIDPDLGELLCPVCRRFANSVLPTVPGTADKSGKHARISPRIADVSNTFQLHLALSLLRSADKMVGHDRFLKMSSGKRRDSIEPALEAILHKLYMLYYPHNYNDLSVSGRLSQSLVLWDTLRYSLVSTEIAARGRVRAASANSNLEALYGELRTSSGFIMSLLLHVAKSTYCLGSIEVLLRFKGIQLLARSICFGISGANTLSNSDKRRGSLTLEHTDIEESFPDVQFWKSASDPILAQDPFSSFLWVLFCLPSTFMQSSEFFIPLVHLFYTVSVIQSLITCYSKDFFDASNITDSLLSDVCKVIGKSLPVKGFLVSNYIESSCHPNDMVHRLTFPFLRRCALLWKLLQSSTTTPLFDSSNVWEGLNPHAKTNALEVDSANYFRMELDGVKELEDLFHVPSLDSVLKDEVVHSLALKWCAHFSDALRANKCGGMLYYTPAVPFKLMRLPWLYQDLLQRYVKLTCPECKSVPEEPALCLLCGKLCSPSWKSCCRVSRCLNHAVSCGAGIGVFLLVRRTTILLQRSSRQTFWPSPYLDAFGEEDIDMYRGKPLFLNIERYEALTYLVASHGLDRTSEVLRQTTLSIGAD</sequence>
<comment type="catalytic activity">
    <reaction evidence="1 9">
        <text>S-ubiquitinyl-[E2 ubiquitin-conjugating enzyme]-L-cysteine + [acceptor protein]-L-lysine = [E2 ubiquitin-conjugating enzyme]-L-cysteine + N(6)-ubiquitinyl-[acceptor protein]-L-lysine.</text>
        <dbReference type="EC" id="2.3.2.27"/>
    </reaction>
</comment>
<dbReference type="EMBL" id="JBBWWR010000009">
    <property type="protein sequence ID" value="KAK8961982.1"/>
    <property type="molecule type" value="Genomic_DNA"/>
</dbReference>
<feature type="domain" description="UBR-type" evidence="11">
    <location>
        <begin position="137"/>
        <end position="207"/>
    </location>
</feature>
<comment type="caution">
    <text evidence="12">The sequence shown here is derived from an EMBL/GenBank/DDBJ whole genome shotgun (WGS) entry which is preliminary data.</text>
</comment>
<feature type="zinc finger region" description="UBR-type" evidence="8">
    <location>
        <begin position="137"/>
        <end position="207"/>
    </location>
</feature>
<feature type="compositionally biased region" description="Basic and acidic residues" evidence="10">
    <location>
        <begin position="504"/>
        <end position="514"/>
    </location>
</feature>
<evidence type="ECO:0000313" key="13">
    <source>
        <dbReference type="Proteomes" id="UP001412067"/>
    </source>
</evidence>
<dbReference type="InterPro" id="IPR044046">
    <property type="entry name" value="E3_ligase_UBR-like_C"/>
</dbReference>
<evidence type="ECO:0000256" key="4">
    <source>
        <dbReference type="ARBA" id="ARBA00022771"/>
    </source>
</evidence>
<dbReference type="PANTHER" id="PTHR21497">
    <property type="entry name" value="UBIQUITIN LIGASE E3 ALPHA-RELATED"/>
    <property type="match status" value="1"/>
</dbReference>
<dbReference type="CDD" id="cd16482">
    <property type="entry name" value="RING-H2_UBR1-like"/>
    <property type="match status" value="1"/>
</dbReference>
<keyword evidence="13" id="KW-1185">Reference proteome</keyword>
<dbReference type="Pfam" id="PF02207">
    <property type="entry name" value="zf-UBR"/>
    <property type="match status" value="1"/>
</dbReference>
<keyword evidence="5 9" id="KW-0833">Ubl conjugation pathway</keyword>